<proteinExistence type="inferred from homology"/>
<organism evidence="8 9">
    <name type="scientific">Neobacillus niacini</name>
    <dbReference type="NCBI Taxonomy" id="86668"/>
    <lineage>
        <taxon>Bacteria</taxon>
        <taxon>Bacillati</taxon>
        <taxon>Bacillota</taxon>
        <taxon>Bacilli</taxon>
        <taxon>Bacillales</taxon>
        <taxon>Bacillaceae</taxon>
        <taxon>Neobacillus</taxon>
    </lineage>
</organism>
<dbReference type="InterPro" id="IPR039651">
    <property type="entry name" value="FixC-like"/>
</dbReference>
<dbReference type="EMBL" id="JACCBX010000006">
    <property type="protein sequence ID" value="NYE06301.1"/>
    <property type="molecule type" value="Genomic_DNA"/>
</dbReference>
<evidence type="ECO:0000259" key="6">
    <source>
        <dbReference type="Pfam" id="PF21162"/>
    </source>
</evidence>
<sequence length="432" mass="46952">MSNKFDVIIVGAGLAGIAAAIEIAREGLAVCIIERAIIPGEKNVTGGVLFSSVLDDFIPDWKNEAPIERWVAKKGLGMVSEKSLSLMQFEVEKELEDKKAFTVNRNAFDSWFAQKAEEAGATLLTNTLVEDLIIEEGFVKGVKTHHSDGYLEADIVICADGVNSLLAKKAGLRKRDVLPKEIGLGIKEIVSLPVNTINERFGIRENEGCAYEFVGNFLNGVFGGAFLYTNRDTLSIGVVVNLGSVGDTSTNARSILENFKNQPQIKKLIEGASLVEYSAHLVPEIGLDMVPDLYGNGILVAGDAAGFVVNNGFSIQGMNYAIASGIEAGKTAVEAIRTGDVSTKQLASYKTKIDKSFVGKNLKKYRKTHKVLGNPRMGNQYPAVMEGIAKKLFGFDDEIQPNIAEAVKSTIRGNNVSTWQLMKDGFDVWRYM</sequence>
<dbReference type="Pfam" id="PF12831">
    <property type="entry name" value="FAD_oxidored"/>
    <property type="match status" value="1"/>
</dbReference>
<gene>
    <name evidence="8" type="ORF">F4694_003081</name>
</gene>
<dbReference type="SUPFAM" id="SSF54373">
    <property type="entry name" value="FAD-linked reductases, C-terminal domain"/>
    <property type="match status" value="1"/>
</dbReference>
<comment type="similarity">
    <text evidence="2">Belongs to the ETF-QO/FixC family.</text>
</comment>
<evidence type="ECO:0000259" key="7">
    <source>
        <dbReference type="Pfam" id="PF26311"/>
    </source>
</evidence>
<keyword evidence="3" id="KW-0285">Flavoprotein</keyword>
<dbReference type="Proteomes" id="UP000548423">
    <property type="component" value="Unassembled WGS sequence"/>
</dbReference>
<dbReference type="AlphaFoldDB" id="A0A852TDN2"/>
<dbReference type="PRINTS" id="PR00420">
    <property type="entry name" value="RNGMNOXGNASE"/>
</dbReference>
<dbReference type="PANTHER" id="PTHR43624:SF2">
    <property type="entry name" value="ELECTRON TRANSFER FLAVOPROTEIN-QUINONE OXIDOREDUCTASE YDIS-RELATED"/>
    <property type="match status" value="1"/>
</dbReference>
<dbReference type="InterPro" id="IPR036188">
    <property type="entry name" value="FAD/NAD-bd_sf"/>
</dbReference>
<dbReference type="EC" id="1.5.5.-" evidence="8"/>
<evidence type="ECO:0000313" key="8">
    <source>
        <dbReference type="EMBL" id="NYE06301.1"/>
    </source>
</evidence>
<evidence type="ECO:0000256" key="2">
    <source>
        <dbReference type="ARBA" id="ARBA00006796"/>
    </source>
</evidence>
<accession>A0A852TDN2</accession>
<protein>
    <submittedName>
        <fullName evidence="8">Electron transfer flavoprotein-quinone oxidoreductase</fullName>
        <ecNumber evidence="8">1.5.5.-</ecNumber>
    </submittedName>
</protein>
<dbReference type="InterPro" id="IPR049398">
    <property type="entry name" value="ETF-QO/FixC_UQ-bd"/>
</dbReference>
<feature type="domain" description="FixC-like C-terminal" evidence="7">
    <location>
        <begin position="373"/>
        <end position="432"/>
    </location>
</feature>
<reference evidence="9" key="1">
    <citation type="submission" date="2020-07" db="EMBL/GenBank/DDBJ databases">
        <authorList>
            <person name="Partida-Martinez L."/>
            <person name="Huntemann M."/>
            <person name="Clum A."/>
            <person name="Wang J."/>
            <person name="Palaniappan K."/>
            <person name="Ritter S."/>
            <person name="Chen I.-M."/>
            <person name="Stamatis D."/>
            <person name="Reddy T."/>
            <person name="O'Malley R."/>
            <person name="Daum C."/>
            <person name="Shapiro N."/>
            <person name="Ivanova N."/>
            <person name="Kyrpides N."/>
            <person name="Woyke T."/>
        </authorList>
    </citation>
    <scope>NUCLEOTIDE SEQUENCE [LARGE SCALE GENOMIC DNA]</scope>
    <source>
        <strain evidence="9">AT2.8</strain>
    </source>
</reference>
<evidence type="ECO:0000256" key="5">
    <source>
        <dbReference type="ARBA" id="ARBA00023002"/>
    </source>
</evidence>
<comment type="cofactor">
    <cofactor evidence="1">
        <name>FAD</name>
        <dbReference type="ChEBI" id="CHEBI:57692"/>
    </cofactor>
</comment>
<keyword evidence="5 8" id="KW-0560">Oxidoreductase</keyword>
<dbReference type="GO" id="GO:0016491">
    <property type="term" value="F:oxidoreductase activity"/>
    <property type="evidence" value="ECO:0007669"/>
    <property type="project" value="UniProtKB-KW"/>
</dbReference>
<keyword evidence="4" id="KW-0274">FAD</keyword>
<evidence type="ECO:0000313" key="9">
    <source>
        <dbReference type="Proteomes" id="UP000548423"/>
    </source>
</evidence>
<dbReference type="Pfam" id="PF21162">
    <property type="entry name" value="ETFQO_UQ-bd"/>
    <property type="match status" value="1"/>
</dbReference>
<name>A0A852TDN2_9BACI</name>
<dbReference type="InterPro" id="IPR059103">
    <property type="entry name" value="FixC-like_C"/>
</dbReference>
<dbReference type="Pfam" id="PF26311">
    <property type="entry name" value="ETF-QO_FixC_C"/>
    <property type="match status" value="1"/>
</dbReference>
<comment type="caution">
    <text evidence="8">The sequence shown here is derived from an EMBL/GenBank/DDBJ whole genome shotgun (WGS) entry which is preliminary data.</text>
</comment>
<dbReference type="Gene3D" id="3.50.50.60">
    <property type="entry name" value="FAD/NAD(P)-binding domain"/>
    <property type="match status" value="1"/>
</dbReference>
<dbReference type="PANTHER" id="PTHR43624">
    <property type="entry name" value="ELECTRON TRANSFER FLAVOPROTEIN-QUINONE OXIDOREDUCTASE YDIS-RELATED"/>
    <property type="match status" value="1"/>
</dbReference>
<dbReference type="SUPFAM" id="SSF51905">
    <property type="entry name" value="FAD/NAD(P)-binding domain"/>
    <property type="match status" value="1"/>
</dbReference>
<reference evidence="9" key="2">
    <citation type="submission" date="2020-08" db="EMBL/GenBank/DDBJ databases">
        <title>The Agave Microbiome: Exploring the role of microbial communities in plant adaptations to desert environments.</title>
        <authorList>
            <person name="Partida-Martinez L.P."/>
        </authorList>
    </citation>
    <scope>NUCLEOTIDE SEQUENCE [LARGE SCALE GENOMIC DNA]</scope>
    <source>
        <strain evidence="9">AT2.8</strain>
    </source>
</reference>
<feature type="domain" description="ETF-QO/FixC ubiquinone-binding" evidence="6">
    <location>
        <begin position="183"/>
        <end position="280"/>
    </location>
</feature>
<evidence type="ECO:0000256" key="3">
    <source>
        <dbReference type="ARBA" id="ARBA00022630"/>
    </source>
</evidence>
<evidence type="ECO:0000256" key="4">
    <source>
        <dbReference type="ARBA" id="ARBA00022827"/>
    </source>
</evidence>
<evidence type="ECO:0000256" key="1">
    <source>
        <dbReference type="ARBA" id="ARBA00001974"/>
    </source>
</evidence>